<accession>A0A2W5K9A8</accession>
<dbReference type="AlphaFoldDB" id="A0A2W5K9A8"/>
<organism evidence="2 3">
    <name type="scientific">Lawsonella clevelandensis</name>
    <dbReference type="NCBI Taxonomy" id="1528099"/>
    <lineage>
        <taxon>Bacteria</taxon>
        <taxon>Bacillati</taxon>
        <taxon>Actinomycetota</taxon>
        <taxon>Actinomycetes</taxon>
        <taxon>Mycobacteriales</taxon>
        <taxon>Lawsonellaceae</taxon>
        <taxon>Lawsonella</taxon>
    </lineage>
</organism>
<dbReference type="EMBL" id="QFOZ01000004">
    <property type="protein sequence ID" value="PZP89062.1"/>
    <property type="molecule type" value="Genomic_DNA"/>
</dbReference>
<sequence length="420" mass="48096">MGIRDREDITLEVEPRDVGRDAYKETYESTKWWWDKDSSFLAKIAYEDGSQATLASGWHKRQIEFEYPGVKFKDLGLPGELNSVGYIPIGRNEINSDQVFKNIESYEIEISLDGISEHTDTIKDFLNNFVPEQTTENLLESMGEIIRRVSANRANQDIDDGFGGQIPTVDLLCQNLPARSGKNPEPLRTLYRWCRIFDLSKKINEDTPKGTITIYEKIPKEQKTQRRWPHNCIWLNRGKDYYTEYTQVGSPLEAFTVPIEYELYNLENWKVEFERWETMTFKIASNSDPDIAADQLNKCSEEMGKLSEFVGTASLAVRNLHHKAENSSFVTKRKIDDVKEEAEKQCTAMHKVVNDCRECIEKASEFLANTAQSVEALAGRKNAETTVTISRIVSILGLLFTIPTLVISFYSMGVFTTDKK</sequence>
<evidence type="ECO:0000313" key="3">
    <source>
        <dbReference type="Proteomes" id="UP000248606"/>
    </source>
</evidence>
<keyword evidence="1" id="KW-1133">Transmembrane helix</keyword>
<keyword evidence="1" id="KW-0812">Transmembrane</keyword>
<dbReference type="Proteomes" id="UP000248606">
    <property type="component" value="Unassembled WGS sequence"/>
</dbReference>
<gene>
    <name evidence="2" type="ORF">DI579_03955</name>
</gene>
<evidence type="ECO:0000313" key="2">
    <source>
        <dbReference type="EMBL" id="PZP89062.1"/>
    </source>
</evidence>
<reference evidence="2 3" key="1">
    <citation type="submission" date="2017-08" db="EMBL/GenBank/DDBJ databases">
        <title>Infants hospitalized years apart are colonized by the same room-sourced microbial strains.</title>
        <authorList>
            <person name="Brooks B."/>
            <person name="Olm M.R."/>
            <person name="Firek B.A."/>
            <person name="Baker R."/>
            <person name="Thomas B.C."/>
            <person name="Morowitz M.J."/>
            <person name="Banfield J.F."/>
        </authorList>
    </citation>
    <scope>NUCLEOTIDE SEQUENCE [LARGE SCALE GENOMIC DNA]</scope>
    <source>
        <strain evidence="2">S2_006_000_R1_57</strain>
    </source>
</reference>
<name>A0A2W5K9A8_9ACTN</name>
<protein>
    <submittedName>
        <fullName evidence="2">Magnesium transporter CorA</fullName>
    </submittedName>
</protein>
<dbReference type="RefSeq" id="WP_290598542.1">
    <property type="nucleotide sequence ID" value="NZ_CAKZIO010000004.1"/>
</dbReference>
<keyword evidence="1" id="KW-0472">Membrane</keyword>
<evidence type="ECO:0000256" key="1">
    <source>
        <dbReference type="SAM" id="Phobius"/>
    </source>
</evidence>
<proteinExistence type="predicted"/>
<comment type="caution">
    <text evidence="2">The sequence shown here is derived from an EMBL/GenBank/DDBJ whole genome shotgun (WGS) entry which is preliminary data.</text>
</comment>
<feature type="transmembrane region" description="Helical" evidence="1">
    <location>
        <begin position="392"/>
        <end position="415"/>
    </location>
</feature>